<reference evidence="3 4" key="1">
    <citation type="submission" date="2021-03" db="EMBL/GenBank/DDBJ databases">
        <authorList>
            <person name="Gilmore M.S."/>
            <person name="Schwartzman J."/>
            <person name="Van Tyne D."/>
            <person name="Martin M."/>
            <person name="Earl A.M."/>
            <person name="Manson A.L."/>
            <person name="Straub T."/>
            <person name="Salamzade R."/>
            <person name="Saavedra J."/>
            <person name="Lebreton F."/>
            <person name="Prichula J."/>
            <person name="Schaufler K."/>
            <person name="Gaca A."/>
            <person name="Sgardioli B."/>
            <person name="Wagenaar J."/>
            <person name="Strong T."/>
        </authorList>
    </citation>
    <scope>NUCLEOTIDE SEQUENCE [LARGE SCALE GENOMIC DNA]</scope>
    <source>
        <strain evidence="3 4">DIV2402</strain>
    </source>
</reference>
<dbReference type="InterPro" id="IPR025007">
    <property type="entry name" value="DUF3899"/>
</dbReference>
<reference evidence="3 4" key="2">
    <citation type="submission" date="2024-03" db="EMBL/GenBank/DDBJ databases">
        <title>The Genome Sequence of Enterococcus sp. DIV2402.</title>
        <authorList>
            <consortium name="The Broad Institute Genomics Platform"/>
            <consortium name="The Broad Institute Microbial Omics Core"/>
            <consortium name="The Broad Institute Genomic Center for Infectious Diseases"/>
            <person name="Earl A."/>
            <person name="Manson A."/>
            <person name="Gilmore M."/>
            <person name="Schwartman J."/>
            <person name="Shea T."/>
            <person name="Abouelleil A."/>
            <person name="Cao P."/>
            <person name="Chapman S."/>
            <person name="Cusick C."/>
            <person name="Young S."/>
            <person name="Neafsey D."/>
            <person name="Nusbaum C."/>
            <person name="Birren B."/>
        </authorList>
    </citation>
    <scope>NUCLEOTIDE SEQUENCE [LARGE SCALE GENOMIC DNA]</scope>
    <source>
        <strain evidence="3 4">DIV2402</strain>
    </source>
</reference>
<accession>A0ABZ2SRR9</accession>
<keyword evidence="4" id="KW-1185">Reference proteome</keyword>
<protein>
    <recommendedName>
        <fullName evidence="2">DUF3899 domain-containing protein</fullName>
    </recommendedName>
</protein>
<feature type="transmembrane region" description="Helical" evidence="1">
    <location>
        <begin position="88"/>
        <end position="109"/>
    </location>
</feature>
<name>A0ABZ2SRR9_9ENTE</name>
<sequence>MYLKKSSWVISLACTLFSVFRLFILQKFSFSALSDSLFIFTLLFLIIGGFLWVFASGFFDLFQASFKKRSQKSKTEYLKLSEVGRSSFRFWLEPAGILLVLSLLSLLIASSK</sequence>
<keyword evidence="1" id="KW-0812">Transmembrane</keyword>
<gene>
    <name evidence="3" type="ORF">DOK78_003109</name>
</gene>
<organism evidence="3 4">
    <name type="scientific">Candidatus Enterococcus lowellii</name>
    <dbReference type="NCBI Taxonomy" id="2230877"/>
    <lineage>
        <taxon>Bacteria</taxon>
        <taxon>Bacillati</taxon>
        <taxon>Bacillota</taxon>
        <taxon>Bacilli</taxon>
        <taxon>Lactobacillales</taxon>
        <taxon>Enterococcaceae</taxon>
        <taxon>Enterococcus</taxon>
    </lineage>
</organism>
<evidence type="ECO:0000256" key="1">
    <source>
        <dbReference type="SAM" id="Phobius"/>
    </source>
</evidence>
<feature type="domain" description="DUF3899" evidence="2">
    <location>
        <begin position="35"/>
        <end position="73"/>
    </location>
</feature>
<keyword evidence="1" id="KW-0472">Membrane</keyword>
<dbReference type="Proteomes" id="UP000664701">
    <property type="component" value="Chromosome"/>
</dbReference>
<dbReference type="EMBL" id="CP147251">
    <property type="protein sequence ID" value="WYJ78452.1"/>
    <property type="molecule type" value="Genomic_DNA"/>
</dbReference>
<feature type="transmembrane region" description="Helical" evidence="1">
    <location>
        <begin position="6"/>
        <end position="25"/>
    </location>
</feature>
<evidence type="ECO:0000313" key="4">
    <source>
        <dbReference type="Proteomes" id="UP000664701"/>
    </source>
</evidence>
<dbReference type="Pfam" id="PF13038">
    <property type="entry name" value="DUF3899"/>
    <property type="match status" value="1"/>
</dbReference>
<feature type="transmembrane region" description="Helical" evidence="1">
    <location>
        <begin position="37"/>
        <end position="59"/>
    </location>
</feature>
<proteinExistence type="predicted"/>
<dbReference type="RefSeq" id="WP_207871565.1">
    <property type="nucleotide sequence ID" value="NZ_CP147251.1"/>
</dbReference>
<keyword evidence="1" id="KW-1133">Transmembrane helix</keyword>
<evidence type="ECO:0000259" key="2">
    <source>
        <dbReference type="Pfam" id="PF13038"/>
    </source>
</evidence>
<evidence type="ECO:0000313" key="3">
    <source>
        <dbReference type="EMBL" id="WYJ78452.1"/>
    </source>
</evidence>